<gene>
    <name evidence="3" type="ORF">THAOC_23109</name>
</gene>
<feature type="region of interest" description="Disordered" evidence="1">
    <location>
        <begin position="152"/>
        <end position="267"/>
    </location>
</feature>
<dbReference type="AlphaFoldDB" id="K0RWR7"/>
<name>K0RWR7_THAOC</name>
<evidence type="ECO:0000313" key="4">
    <source>
        <dbReference type="Proteomes" id="UP000266841"/>
    </source>
</evidence>
<dbReference type="Proteomes" id="UP000266841">
    <property type="component" value="Unassembled WGS sequence"/>
</dbReference>
<evidence type="ECO:0000313" key="3">
    <source>
        <dbReference type="EMBL" id="EJK56909.1"/>
    </source>
</evidence>
<feature type="transmembrane region" description="Helical" evidence="2">
    <location>
        <begin position="94"/>
        <end position="114"/>
    </location>
</feature>
<feature type="compositionally biased region" description="Basic and acidic residues" evidence="1">
    <location>
        <begin position="162"/>
        <end position="173"/>
    </location>
</feature>
<proteinExistence type="predicted"/>
<organism evidence="3 4">
    <name type="scientific">Thalassiosira oceanica</name>
    <name type="common">Marine diatom</name>
    <dbReference type="NCBI Taxonomy" id="159749"/>
    <lineage>
        <taxon>Eukaryota</taxon>
        <taxon>Sar</taxon>
        <taxon>Stramenopiles</taxon>
        <taxon>Ochrophyta</taxon>
        <taxon>Bacillariophyta</taxon>
        <taxon>Coscinodiscophyceae</taxon>
        <taxon>Thalassiosirophycidae</taxon>
        <taxon>Thalassiosirales</taxon>
        <taxon>Thalassiosiraceae</taxon>
        <taxon>Thalassiosira</taxon>
    </lineage>
</organism>
<feature type="compositionally biased region" description="Basic residues" evidence="1">
    <location>
        <begin position="212"/>
        <end position="221"/>
    </location>
</feature>
<keyword evidence="2" id="KW-0472">Membrane</keyword>
<dbReference type="EMBL" id="AGNL01030172">
    <property type="protein sequence ID" value="EJK56909.1"/>
    <property type="molecule type" value="Genomic_DNA"/>
</dbReference>
<comment type="caution">
    <text evidence="3">The sequence shown here is derived from an EMBL/GenBank/DDBJ whole genome shotgun (WGS) entry which is preliminary data.</text>
</comment>
<keyword evidence="2" id="KW-1133">Transmembrane helix</keyword>
<feature type="compositionally biased region" description="Basic residues" evidence="1">
    <location>
        <begin position="179"/>
        <end position="203"/>
    </location>
</feature>
<feature type="non-terminal residue" evidence="3">
    <location>
        <position position="1"/>
    </location>
</feature>
<evidence type="ECO:0000256" key="1">
    <source>
        <dbReference type="SAM" id="MobiDB-lite"/>
    </source>
</evidence>
<accession>K0RWR7</accession>
<protein>
    <submittedName>
        <fullName evidence="3">Uncharacterized protein</fullName>
    </submittedName>
</protein>
<keyword evidence="2" id="KW-0812">Transmembrane</keyword>
<reference evidence="3 4" key="1">
    <citation type="journal article" date="2012" name="Genome Biol.">
        <title>Genome and low-iron response of an oceanic diatom adapted to chronic iron limitation.</title>
        <authorList>
            <person name="Lommer M."/>
            <person name="Specht M."/>
            <person name="Roy A.S."/>
            <person name="Kraemer L."/>
            <person name="Andreson R."/>
            <person name="Gutowska M.A."/>
            <person name="Wolf J."/>
            <person name="Bergner S.V."/>
            <person name="Schilhabel M.B."/>
            <person name="Klostermeier U.C."/>
            <person name="Beiko R.G."/>
            <person name="Rosenstiel P."/>
            <person name="Hippler M."/>
            <person name="Laroche J."/>
        </authorList>
    </citation>
    <scope>NUCLEOTIDE SEQUENCE [LARGE SCALE GENOMIC DNA]</scope>
    <source>
        <strain evidence="3 4">CCMP1005</strain>
    </source>
</reference>
<evidence type="ECO:0000256" key="2">
    <source>
        <dbReference type="SAM" id="Phobius"/>
    </source>
</evidence>
<sequence length="267" mass="29222">LTLILSLRSTPLPLKITAELLSSELAGHKAEFLGLLAESSSSSPPSLFSGYFASASDMPTVLAVDEVTDPPTSRPTSSPTATATLPEVDDSIDATLLAVVVVVLAWCGSTAYGIRHVFRARRLRRLARIRRFVSSATASGYMGTRIYDDEEKDLAGAEDGGDSSRENGGDSFRENGGAGRKKSRRDLKESRRRKKKRRSKSSRRKDPSTKRSNGHGRRSRRSSNGVGARDGMDSQENFDDLSSMVDSYRESSDEYYSSQGKRRSSRS</sequence>
<keyword evidence="4" id="KW-1185">Reference proteome</keyword>